<evidence type="ECO:0000313" key="3">
    <source>
        <dbReference type="Proteomes" id="UP000612746"/>
    </source>
</evidence>
<evidence type="ECO:0008006" key="4">
    <source>
        <dbReference type="Google" id="ProtNLM"/>
    </source>
</evidence>
<dbReference type="InterPro" id="IPR034660">
    <property type="entry name" value="DinB/YfiT-like"/>
</dbReference>
<accession>A0A8H7PEK9</accession>
<dbReference type="Pfam" id="PF05163">
    <property type="entry name" value="DinB"/>
    <property type="match status" value="1"/>
</dbReference>
<dbReference type="PANTHER" id="PTHR37302:SF3">
    <property type="entry name" value="DAMAGE-INDUCIBLE PROTEIN DINB"/>
    <property type="match status" value="1"/>
</dbReference>
<dbReference type="SUPFAM" id="SSF109854">
    <property type="entry name" value="DinB/YfiT-like putative metalloenzymes"/>
    <property type="match status" value="1"/>
</dbReference>
<dbReference type="Proteomes" id="UP000612746">
    <property type="component" value="Unassembled WGS sequence"/>
</dbReference>
<evidence type="ECO:0000256" key="1">
    <source>
        <dbReference type="ARBA" id="ARBA00022723"/>
    </source>
</evidence>
<dbReference type="EMBL" id="JAEPRA010000024">
    <property type="protein sequence ID" value="KAG2172502.1"/>
    <property type="molecule type" value="Genomic_DNA"/>
</dbReference>
<dbReference type="GO" id="GO:0046872">
    <property type="term" value="F:metal ion binding"/>
    <property type="evidence" value="ECO:0007669"/>
    <property type="project" value="UniProtKB-KW"/>
</dbReference>
<sequence>MVASVPISTLLSLSRYHLWAYEQLLDGLNSMKDEDYYGYAGLVFRSIHGTLNHVHAADVNWYHRLTNKDPPESYKALQSLWRANDCYSTKDSTESPWESFIKDRSELSSQVLKQAQDYIDFLSALDPDSEIPPMTFVTSGGMEFKDQDVGLTLLHIFNHGTHHRGQITAGVTNLGYPPIDGLDYLYYLRLLQK</sequence>
<dbReference type="AlphaFoldDB" id="A0A8H7PEK9"/>
<comment type="caution">
    <text evidence="2">The sequence shown here is derived from an EMBL/GenBank/DDBJ whole genome shotgun (WGS) entry which is preliminary data.</text>
</comment>
<keyword evidence="3" id="KW-1185">Reference proteome</keyword>
<keyword evidence="1" id="KW-0479">Metal-binding</keyword>
<organism evidence="2 3">
    <name type="scientific">Umbelopsis vinacea</name>
    <dbReference type="NCBI Taxonomy" id="44442"/>
    <lineage>
        <taxon>Eukaryota</taxon>
        <taxon>Fungi</taxon>
        <taxon>Fungi incertae sedis</taxon>
        <taxon>Mucoromycota</taxon>
        <taxon>Mucoromycotina</taxon>
        <taxon>Umbelopsidomycetes</taxon>
        <taxon>Umbelopsidales</taxon>
        <taxon>Umbelopsidaceae</taxon>
        <taxon>Umbelopsis</taxon>
    </lineage>
</organism>
<dbReference type="PANTHER" id="PTHR37302">
    <property type="entry name" value="SLR1116 PROTEIN"/>
    <property type="match status" value="1"/>
</dbReference>
<reference evidence="2" key="1">
    <citation type="submission" date="2020-12" db="EMBL/GenBank/DDBJ databases">
        <title>Metabolic potential, ecology and presence of endohyphal bacteria is reflected in genomic diversity of Mucoromycotina.</title>
        <authorList>
            <person name="Muszewska A."/>
            <person name="Okrasinska A."/>
            <person name="Steczkiewicz K."/>
            <person name="Drgas O."/>
            <person name="Orlowska M."/>
            <person name="Perlinska-Lenart U."/>
            <person name="Aleksandrzak-Piekarczyk T."/>
            <person name="Szatraj K."/>
            <person name="Zielenkiewicz U."/>
            <person name="Pilsyk S."/>
            <person name="Malc E."/>
            <person name="Mieczkowski P."/>
            <person name="Kruszewska J.S."/>
            <person name="Biernat P."/>
            <person name="Pawlowska J."/>
        </authorList>
    </citation>
    <scope>NUCLEOTIDE SEQUENCE</scope>
    <source>
        <strain evidence="2">WA0000051536</strain>
    </source>
</reference>
<gene>
    <name evidence="2" type="ORF">INT44_006675</name>
</gene>
<protein>
    <recommendedName>
        <fullName evidence="4">Damage-inducible protein DinB</fullName>
    </recommendedName>
</protein>
<dbReference type="Gene3D" id="1.20.120.450">
    <property type="entry name" value="dinb family like domain"/>
    <property type="match status" value="1"/>
</dbReference>
<dbReference type="InterPro" id="IPR007837">
    <property type="entry name" value="DinB"/>
</dbReference>
<proteinExistence type="predicted"/>
<evidence type="ECO:0000313" key="2">
    <source>
        <dbReference type="EMBL" id="KAG2172502.1"/>
    </source>
</evidence>
<name>A0A8H7PEK9_9FUNG</name>
<dbReference type="OrthoDB" id="158485at2759"/>